<dbReference type="RefSeq" id="WP_102950894.1">
    <property type="nucleotide sequence ID" value="NZ_CP024847.1"/>
</dbReference>
<evidence type="ECO:0000313" key="2">
    <source>
        <dbReference type="Proteomes" id="UP000236655"/>
    </source>
</evidence>
<dbReference type="Proteomes" id="UP000236655">
    <property type="component" value="Chromosome"/>
</dbReference>
<reference evidence="2" key="1">
    <citation type="submission" date="2017-11" db="EMBL/GenBank/DDBJ databases">
        <authorList>
            <person name="Chan K.G."/>
            <person name="Lee L.S."/>
        </authorList>
    </citation>
    <scope>NUCLEOTIDE SEQUENCE [LARGE SCALE GENOMIC DNA]</scope>
    <source>
        <strain evidence="2">DSM 100970</strain>
    </source>
</reference>
<dbReference type="PANTHER" id="PTHR41244">
    <property type="entry name" value="RHAMNAN SYNTHESIS F"/>
    <property type="match status" value="1"/>
</dbReference>
<dbReference type="Pfam" id="PF14307">
    <property type="entry name" value="Glyco_tran_WbsX"/>
    <property type="match status" value="1"/>
</dbReference>
<name>A0A2I7N5U3_9NEIS</name>
<dbReference type="Gene3D" id="3.20.20.80">
    <property type="entry name" value="Glycosidases"/>
    <property type="match status" value="1"/>
</dbReference>
<dbReference type="KEGG" id="nba:CUN60_04585"/>
<dbReference type="EMBL" id="CP024847">
    <property type="protein sequence ID" value="AUR51595.1"/>
    <property type="molecule type" value="Genomic_DNA"/>
</dbReference>
<accession>A0A2I7N5U3</accession>
<proteinExistence type="predicted"/>
<dbReference type="CDD" id="cd11579">
    <property type="entry name" value="Glyco_tran_WbsX"/>
    <property type="match status" value="1"/>
</dbReference>
<evidence type="ECO:0000313" key="1">
    <source>
        <dbReference type="EMBL" id="AUR51595.1"/>
    </source>
</evidence>
<sequence length="599" mass="70870">MQYFEYLKGVTQNRDDQYYVEFVKRLPYNFKPNDVKLIAFYLPQFHSFIENDTWWGKGFTEWTNVSKAIPQFENHYQPRLPGELGYYNLLTDGVIERQVDLAKQYGIYGFCFHFYIFDDRKRLLEKPLNKFLESKDLDMPFCLCYANENWTKRWDGLDHEILQKQSYSSTYVHDLVYELKPYLADERYIRINDKPLVIIYRISLLPDVESFVKSFRELCLEKNIGEVYLTAVLTGDGIDARKFGFDDNLEFPPHKVLQKEITGDQVMYNDIYNGTIFDYPQIVVNELDKSIDFPRMRGVMPSWDNEARKPGRGHTYHGSNPELYKLWLAGVCNKTKEERCEEQRFVFINAWNEWAEGAYLEPDRRYGYAYLEATYQALSVNLTPEEALLQVKQNILEQENKTKVSKIDLFPDGSYMQLFYYQNNTINLKDSQHYYFTDNLKAQYEFDLSSIPNIDHLRLDLTNFPVKANIINVRLVDQHGKYHDIKPCYNNADNISGSVYLFLHNDPILVYYVTEYGNNFSRLLVYVELTVIKNSEILHYKTEILQEKIQEIDVLNIQVAEKSQIVKAKQEYIDELHNSLSWKLTAPLRKIKSLLSRII</sequence>
<dbReference type="InterPro" id="IPR032719">
    <property type="entry name" value="WbsX"/>
</dbReference>
<gene>
    <name evidence="1" type="ORF">CUN60_04585</name>
</gene>
<dbReference type="PANTHER" id="PTHR41244:SF1">
    <property type="entry name" value="GLYCOSYLTRANSFERASE"/>
    <property type="match status" value="1"/>
</dbReference>
<dbReference type="OrthoDB" id="9816564at2"/>
<organism evidence="1 2">
    <name type="scientific">Aquella oligotrophica</name>
    <dbReference type="NCBI Taxonomy" id="2067065"/>
    <lineage>
        <taxon>Bacteria</taxon>
        <taxon>Pseudomonadati</taxon>
        <taxon>Pseudomonadota</taxon>
        <taxon>Betaproteobacteria</taxon>
        <taxon>Neisseriales</taxon>
        <taxon>Neisseriaceae</taxon>
        <taxon>Aquella</taxon>
    </lineage>
</organism>
<dbReference type="AlphaFoldDB" id="A0A2I7N5U3"/>
<keyword evidence="2" id="KW-1185">Reference proteome</keyword>
<evidence type="ECO:0008006" key="3">
    <source>
        <dbReference type="Google" id="ProtNLM"/>
    </source>
</evidence>
<protein>
    <recommendedName>
        <fullName evidence="3">Glycosyl hydrolase</fullName>
    </recommendedName>
</protein>